<evidence type="ECO:0000313" key="10">
    <source>
        <dbReference type="EMBL" id="MCS5727613.1"/>
    </source>
</evidence>
<evidence type="ECO:0000256" key="3">
    <source>
        <dbReference type="ARBA" id="ARBA00009850"/>
    </source>
</evidence>
<dbReference type="CDD" id="cd05822">
    <property type="entry name" value="TLP_HIUase"/>
    <property type="match status" value="1"/>
</dbReference>
<accession>A0AA42BWY8</accession>
<evidence type="ECO:0000256" key="1">
    <source>
        <dbReference type="ARBA" id="ARBA00001043"/>
    </source>
</evidence>
<dbReference type="SUPFAM" id="SSF49472">
    <property type="entry name" value="Transthyretin (synonym: prealbumin)"/>
    <property type="match status" value="1"/>
</dbReference>
<dbReference type="EMBL" id="JANLCK010000012">
    <property type="protein sequence ID" value="MCS5727613.1"/>
    <property type="molecule type" value="Genomic_DNA"/>
</dbReference>
<feature type="binding site" evidence="7">
    <location>
        <position position="49"/>
    </location>
    <ligand>
        <name>substrate</name>
    </ligand>
</feature>
<dbReference type="InterPro" id="IPR036817">
    <property type="entry name" value="Transthyretin/HIU_hydrolase_sf"/>
</dbReference>
<name>A0AA42BWY8_9MICO</name>
<protein>
    <recommendedName>
        <fullName evidence="8">5-hydroxyisourate hydrolase</fullName>
        <shortName evidence="8">HIU hydrolase</shortName>
        <shortName evidence="8">HIUHase</shortName>
        <ecNumber evidence="8">3.5.2.17</ecNumber>
    </recommendedName>
</protein>
<evidence type="ECO:0000256" key="6">
    <source>
        <dbReference type="ARBA" id="ARBA00022801"/>
    </source>
</evidence>
<keyword evidence="11" id="KW-1185">Reference proteome</keyword>
<dbReference type="SMART" id="SM00095">
    <property type="entry name" value="TR_THY"/>
    <property type="match status" value="1"/>
</dbReference>
<dbReference type="EC" id="3.5.2.17" evidence="8"/>
<feature type="binding site" evidence="7">
    <location>
        <position position="11"/>
    </location>
    <ligand>
        <name>substrate</name>
    </ligand>
</feature>
<comment type="catalytic activity">
    <reaction evidence="1 8">
        <text>5-hydroxyisourate + H2O = 5-hydroxy-2-oxo-4-ureido-2,5-dihydro-1H-imidazole-5-carboxylate + H(+)</text>
        <dbReference type="Rhea" id="RHEA:23736"/>
        <dbReference type="ChEBI" id="CHEBI:15377"/>
        <dbReference type="ChEBI" id="CHEBI:15378"/>
        <dbReference type="ChEBI" id="CHEBI:18072"/>
        <dbReference type="ChEBI" id="CHEBI:58639"/>
        <dbReference type="EC" id="3.5.2.17"/>
    </reaction>
</comment>
<sequence>MTAARSHVTTHVLDATIGHPAAGVPVILEHDDLGNWVMLASAETDADGRVEHFGPEALPAGRYRVTFDTATYFHEQEIKAFYPEVHIVFELSDPAAHYHVPLLLSPFAYSTYRGS</sequence>
<keyword evidence="5 8" id="KW-0659">Purine metabolism</keyword>
<dbReference type="AlphaFoldDB" id="A0AA42BWY8"/>
<dbReference type="Pfam" id="PF00576">
    <property type="entry name" value="Transthyretin"/>
    <property type="match status" value="1"/>
</dbReference>
<dbReference type="InterPro" id="IPR023418">
    <property type="entry name" value="Thyroxine_BS"/>
</dbReference>
<dbReference type="PANTHER" id="PTHR10395:SF7">
    <property type="entry name" value="5-HYDROXYISOURATE HYDROLASE"/>
    <property type="match status" value="1"/>
</dbReference>
<evidence type="ECO:0000256" key="7">
    <source>
        <dbReference type="PIRSR" id="PIRSR600895-51"/>
    </source>
</evidence>
<dbReference type="NCBIfam" id="TIGR02962">
    <property type="entry name" value="hdxy_isourate"/>
    <property type="match status" value="1"/>
</dbReference>
<reference evidence="10" key="1">
    <citation type="submission" date="2022-08" db="EMBL/GenBank/DDBJ databases">
        <authorList>
            <person name="Deng Y."/>
            <person name="Han X.-F."/>
            <person name="Zhang Y.-Q."/>
        </authorList>
    </citation>
    <scope>NUCLEOTIDE SEQUENCE</scope>
    <source>
        <strain evidence="10">CPCC 203407</strain>
    </source>
</reference>
<organism evidence="10 11">
    <name type="scientific">Herbiconiux oxytropis</name>
    <dbReference type="NCBI Taxonomy" id="2970915"/>
    <lineage>
        <taxon>Bacteria</taxon>
        <taxon>Bacillati</taxon>
        <taxon>Actinomycetota</taxon>
        <taxon>Actinomycetes</taxon>
        <taxon>Micrococcales</taxon>
        <taxon>Microbacteriaceae</taxon>
        <taxon>Herbiconiux</taxon>
    </lineage>
</organism>
<gene>
    <name evidence="10" type="primary">uraH</name>
    <name evidence="10" type="ORF">N1028_17095</name>
</gene>
<evidence type="ECO:0000256" key="5">
    <source>
        <dbReference type="ARBA" id="ARBA00022631"/>
    </source>
</evidence>
<dbReference type="PANTHER" id="PTHR10395">
    <property type="entry name" value="URICASE AND TRANSTHYRETIN-RELATED"/>
    <property type="match status" value="1"/>
</dbReference>
<comment type="subunit">
    <text evidence="4 8">Homotetramer.</text>
</comment>
<comment type="caution">
    <text evidence="10">The sequence shown here is derived from an EMBL/GenBank/DDBJ whole genome shotgun (WGS) entry which is preliminary data.</text>
</comment>
<dbReference type="InterPro" id="IPR023416">
    <property type="entry name" value="Transthyretin/HIU_hydrolase_d"/>
</dbReference>
<dbReference type="PROSITE" id="PS00768">
    <property type="entry name" value="TRANSTHYRETIN_1"/>
    <property type="match status" value="1"/>
</dbReference>
<dbReference type="GO" id="GO:0006144">
    <property type="term" value="P:purine nucleobase metabolic process"/>
    <property type="evidence" value="ECO:0007669"/>
    <property type="project" value="UniProtKB-KW"/>
</dbReference>
<evidence type="ECO:0000256" key="4">
    <source>
        <dbReference type="ARBA" id="ARBA00011881"/>
    </source>
</evidence>
<dbReference type="Proteomes" id="UP001165587">
    <property type="component" value="Unassembled WGS sequence"/>
</dbReference>
<feature type="domain" description="Transthyretin/hydroxyisourate hydrolase" evidence="9">
    <location>
        <begin position="3"/>
        <end position="114"/>
    </location>
</feature>
<comment type="similarity">
    <text evidence="3 8">Belongs to the transthyretin family. 5-hydroxyisourate hydrolase subfamily.</text>
</comment>
<evidence type="ECO:0000313" key="11">
    <source>
        <dbReference type="Proteomes" id="UP001165587"/>
    </source>
</evidence>
<dbReference type="InterPro" id="IPR000895">
    <property type="entry name" value="Transthyretin/HIU_hydrolase"/>
</dbReference>
<evidence type="ECO:0000259" key="9">
    <source>
        <dbReference type="SMART" id="SM00095"/>
    </source>
</evidence>
<evidence type="ECO:0000256" key="8">
    <source>
        <dbReference type="RuleBase" id="RU361270"/>
    </source>
</evidence>
<feature type="binding site" evidence="7">
    <location>
        <position position="112"/>
    </location>
    <ligand>
        <name>substrate</name>
    </ligand>
</feature>
<evidence type="ECO:0000256" key="2">
    <source>
        <dbReference type="ARBA" id="ARBA00002704"/>
    </source>
</evidence>
<dbReference type="RefSeq" id="WP_259530615.1">
    <property type="nucleotide sequence ID" value="NZ_JANLCK010000012.1"/>
</dbReference>
<dbReference type="GO" id="GO:0033971">
    <property type="term" value="F:hydroxyisourate hydrolase activity"/>
    <property type="evidence" value="ECO:0007669"/>
    <property type="project" value="UniProtKB-EC"/>
</dbReference>
<dbReference type="PRINTS" id="PR00189">
    <property type="entry name" value="TRNSTHYRETIN"/>
</dbReference>
<comment type="function">
    <text evidence="2">Catalyzes the hydrolysis of 5-hydroxyisourate (HIU) to 2-oxo-4-hydroxy-4-carboxy-5-ureidoimidazoline (OHCU).</text>
</comment>
<keyword evidence="6 8" id="KW-0378">Hydrolase</keyword>
<proteinExistence type="inferred from homology"/>
<dbReference type="InterPro" id="IPR014306">
    <property type="entry name" value="Hydroxyisourate_hydrolase"/>
</dbReference>
<dbReference type="Gene3D" id="2.60.40.180">
    <property type="entry name" value="Transthyretin/hydroxyisourate hydrolase domain"/>
    <property type="match status" value="1"/>
</dbReference>